<evidence type="ECO:0000256" key="16">
    <source>
        <dbReference type="ARBA" id="ARBA00048088"/>
    </source>
</evidence>
<keyword evidence="21" id="KW-1185">Reference proteome</keyword>
<protein>
    <recommendedName>
        <fullName evidence="19">Flavin-containing monooxygenase</fullName>
        <ecNumber evidence="19">1.-.-.-</ecNumber>
    </recommendedName>
</protein>
<dbReference type="InterPro" id="IPR000960">
    <property type="entry name" value="Flavin_mOase"/>
</dbReference>
<dbReference type="STRING" id="7719.ENSCINP00000018692"/>
<dbReference type="FunFam" id="3.50.50.60:FF:000159">
    <property type="entry name" value="Dimethylaniline monooxygenase [N-oxide-forming]"/>
    <property type="match status" value="1"/>
</dbReference>
<dbReference type="PRINTS" id="PR00370">
    <property type="entry name" value="FMOXYGENASE"/>
</dbReference>
<evidence type="ECO:0000256" key="12">
    <source>
        <dbReference type="ARBA" id="ARBA00023136"/>
    </source>
</evidence>
<comment type="function">
    <text evidence="13">Broad spectrum monooxygenase that catalyzes the oxygenation of a wide variety of nitrogen- and sulfur-containing compounds including xenobiotics. Catalyzes the S-oxygenation of hypotaurine to produce taurine, an organic osmolyte involved in cell volume regulation as well as a variety of cytoprotective and developmental processes. In vitro, catalyzes the N-oxygenation of trimethylamine (TMA) to produce trimethylamine N-oxide (TMAO) and could therefore participate to the detoxification of this compound that is generated by the action of gut microbiota from dietary precursors such as choline, choline containing compounds, betaine or L-carnitine.</text>
</comment>
<comment type="catalytic activity">
    <reaction evidence="15">
        <text>hypotaurine + NADPH + O2 + H(+) = taurine + NADP(+) + H2O</text>
        <dbReference type="Rhea" id="RHEA:69819"/>
        <dbReference type="ChEBI" id="CHEBI:15377"/>
        <dbReference type="ChEBI" id="CHEBI:15378"/>
        <dbReference type="ChEBI" id="CHEBI:15379"/>
        <dbReference type="ChEBI" id="CHEBI:57783"/>
        <dbReference type="ChEBI" id="CHEBI:57853"/>
        <dbReference type="ChEBI" id="CHEBI:58349"/>
        <dbReference type="ChEBI" id="CHEBI:507393"/>
        <dbReference type="EC" id="1.14.13.8"/>
    </reaction>
    <physiologicalReaction direction="left-to-right" evidence="15">
        <dbReference type="Rhea" id="RHEA:69820"/>
    </physiologicalReaction>
</comment>
<accession>F6YLY7</accession>
<evidence type="ECO:0000313" key="20">
    <source>
        <dbReference type="Ensembl" id="ENSCINP00000018692.3"/>
    </source>
</evidence>
<evidence type="ECO:0000256" key="9">
    <source>
        <dbReference type="ARBA" id="ARBA00022989"/>
    </source>
</evidence>
<dbReference type="InParanoid" id="F6YLY7"/>
<dbReference type="Gene3D" id="3.50.50.60">
    <property type="entry name" value="FAD/NAD(P)-binding domain"/>
    <property type="match status" value="1"/>
</dbReference>
<evidence type="ECO:0000256" key="13">
    <source>
        <dbReference type="ARBA" id="ARBA00045957"/>
    </source>
</evidence>
<evidence type="ECO:0000256" key="18">
    <source>
        <dbReference type="PIRNR" id="PIRNR000332"/>
    </source>
</evidence>
<comment type="subcellular location">
    <subcellularLocation>
        <location evidence="2">Endoplasmic reticulum membrane</location>
        <topology evidence="2">Single-pass membrane protein</topology>
    </subcellularLocation>
</comment>
<keyword evidence="8 18" id="KW-0521">NADP</keyword>
<comment type="similarity">
    <text evidence="3 18 19">Belongs to the FMO family.</text>
</comment>
<evidence type="ECO:0000313" key="21">
    <source>
        <dbReference type="Proteomes" id="UP000008144"/>
    </source>
</evidence>
<evidence type="ECO:0000256" key="15">
    <source>
        <dbReference type="ARBA" id="ARBA00048041"/>
    </source>
</evidence>
<comment type="catalytic activity">
    <reaction evidence="14">
        <text>hypotaurine + NADH + O2 + H(+) = taurine + NAD(+) + H2O</text>
        <dbReference type="Rhea" id="RHEA:74111"/>
        <dbReference type="ChEBI" id="CHEBI:15377"/>
        <dbReference type="ChEBI" id="CHEBI:15378"/>
        <dbReference type="ChEBI" id="CHEBI:15379"/>
        <dbReference type="ChEBI" id="CHEBI:57540"/>
        <dbReference type="ChEBI" id="CHEBI:57853"/>
        <dbReference type="ChEBI" id="CHEBI:57945"/>
        <dbReference type="ChEBI" id="CHEBI:507393"/>
        <dbReference type="EC" id="1.14.13.8"/>
    </reaction>
    <physiologicalReaction direction="left-to-right" evidence="14">
        <dbReference type="Rhea" id="RHEA:74112"/>
    </physiologicalReaction>
</comment>
<dbReference type="AlphaFoldDB" id="F6YLY7"/>
<proteinExistence type="inferred from homology"/>
<evidence type="ECO:0000256" key="4">
    <source>
        <dbReference type="ARBA" id="ARBA00022630"/>
    </source>
</evidence>
<dbReference type="HOGENOM" id="CLU_006909_8_2_1"/>
<keyword evidence="12 18" id="KW-0472">Membrane</keyword>
<dbReference type="GO" id="GO:0050661">
    <property type="term" value="F:NADP binding"/>
    <property type="evidence" value="ECO:0007669"/>
    <property type="project" value="InterPro"/>
</dbReference>
<dbReference type="GO" id="GO:0050660">
    <property type="term" value="F:flavin adenine dinucleotide binding"/>
    <property type="evidence" value="ECO:0007669"/>
    <property type="project" value="InterPro"/>
</dbReference>
<dbReference type="OMA" id="FGRHRIF"/>
<dbReference type="InterPro" id="IPR050346">
    <property type="entry name" value="FMO-like"/>
</dbReference>
<reference evidence="21" key="1">
    <citation type="journal article" date="2002" name="Science">
        <title>The draft genome of Ciona intestinalis: insights into chordate and vertebrate origins.</title>
        <authorList>
            <person name="Dehal P."/>
            <person name="Satou Y."/>
            <person name="Campbell R.K."/>
            <person name="Chapman J."/>
            <person name="Degnan B."/>
            <person name="De Tomaso A."/>
            <person name="Davidson B."/>
            <person name="Di Gregorio A."/>
            <person name="Gelpke M."/>
            <person name="Goodstein D.M."/>
            <person name="Harafuji N."/>
            <person name="Hastings K.E."/>
            <person name="Ho I."/>
            <person name="Hotta K."/>
            <person name="Huang W."/>
            <person name="Kawashima T."/>
            <person name="Lemaire P."/>
            <person name="Martinez D."/>
            <person name="Meinertzhagen I.A."/>
            <person name="Necula S."/>
            <person name="Nonaka M."/>
            <person name="Putnam N."/>
            <person name="Rash S."/>
            <person name="Saiga H."/>
            <person name="Satake M."/>
            <person name="Terry A."/>
            <person name="Yamada L."/>
            <person name="Wang H.G."/>
            <person name="Awazu S."/>
            <person name="Azumi K."/>
            <person name="Boore J."/>
            <person name="Branno M."/>
            <person name="Chin-Bow S."/>
            <person name="DeSantis R."/>
            <person name="Doyle S."/>
            <person name="Francino P."/>
            <person name="Keys D.N."/>
            <person name="Haga S."/>
            <person name="Hayashi H."/>
            <person name="Hino K."/>
            <person name="Imai K.S."/>
            <person name="Inaba K."/>
            <person name="Kano S."/>
            <person name="Kobayashi K."/>
            <person name="Kobayashi M."/>
            <person name="Lee B.I."/>
            <person name="Makabe K.W."/>
            <person name="Manohar C."/>
            <person name="Matassi G."/>
            <person name="Medina M."/>
            <person name="Mochizuki Y."/>
            <person name="Mount S."/>
            <person name="Morishita T."/>
            <person name="Miura S."/>
            <person name="Nakayama A."/>
            <person name="Nishizaka S."/>
            <person name="Nomoto H."/>
            <person name="Ohta F."/>
            <person name="Oishi K."/>
            <person name="Rigoutsos I."/>
            <person name="Sano M."/>
            <person name="Sasaki A."/>
            <person name="Sasakura Y."/>
            <person name="Shoguchi E."/>
            <person name="Shin-i T."/>
            <person name="Spagnuolo A."/>
            <person name="Stainier D."/>
            <person name="Suzuki M.M."/>
            <person name="Tassy O."/>
            <person name="Takatori N."/>
            <person name="Tokuoka M."/>
            <person name="Yagi K."/>
            <person name="Yoshizaki F."/>
            <person name="Wada S."/>
            <person name="Zhang C."/>
            <person name="Hyatt P.D."/>
            <person name="Larimer F."/>
            <person name="Detter C."/>
            <person name="Doggett N."/>
            <person name="Glavina T."/>
            <person name="Hawkins T."/>
            <person name="Richardson P."/>
            <person name="Lucas S."/>
            <person name="Kohara Y."/>
            <person name="Levine M."/>
            <person name="Satoh N."/>
            <person name="Rokhsar D.S."/>
        </authorList>
    </citation>
    <scope>NUCLEOTIDE SEQUENCE [LARGE SCALE GENOMIC DNA]</scope>
</reference>
<comment type="catalytic activity">
    <reaction evidence="17">
        <text>N,N-dimethylaniline + NADPH + O2 + H(+) = N,N-dimethylaniline N-oxide + NADP(+) + H2O</text>
        <dbReference type="Rhea" id="RHEA:24468"/>
        <dbReference type="ChEBI" id="CHEBI:15377"/>
        <dbReference type="ChEBI" id="CHEBI:15378"/>
        <dbReference type="ChEBI" id="CHEBI:15379"/>
        <dbReference type="ChEBI" id="CHEBI:16269"/>
        <dbReference type="ChEBI" id="CHEBI:17735"/>
        <dbReference type="ChEBI" id="CHEBI:57783"/>
        <dbReference type="ChEBI" id="CHEBI:58349"/>
        <dbReference type="EC" id="1.14.13.8"/>
    </reaction>
    <physiologicalReaction direction="left-to-right" evidence="17">
        <dbReference type="Rhea" id="RHEA:24469"/>
    </physiologicalReaction>
</comment>
<sequence length="493" mass="55971">MVKRVCVIGAGAAGLVSVKSCLDDGLEPVCYEFSSEIGGLWNNNERKRNNLSPKAYSTLITNVSKETSAFSDLPMPEEWPAYQTWQQYYQYFHLYADKFDLRRYIHFNVSVEEVVKSENYIETGSWVVQTRDVTTGKEKKEEFDAVIVASGRTGKQIWVTYPGLEDKFRGKVLHSGNYESAEEFKDKSVLVIGASNSGCDVAVDSSSYCKDVFISTRNGFWLVPRIFTHGKPLLMALSNRFKRGLQSFVPGWIINKVFIGMAEVRMNHEALGIRSKFGPMNPRATVTVSDELPLKIYSGLVKVRPEVKSFGEDHVTFVDGKTEAIDLIVMATGFAPKFEFLSKDIIPEQPEDMRLHKWIFPFNLEHPSTLTFVGSCMPVGSGPLNNTHELQARYVTQVLSGKTKLPSADRMQNMWSDQRKEMLKKTGGVFKFKVPIFEYQEEIAGEIGVLPSFFRLLFTDPRLAFNFYFGPLLPYHYRIVGENSKPECREYAL</sequence>
<evidence type="ECO:0000256" key="6">
    <source>
        <dbReference type="ARBA" id="ARBA00022824"/>
    </source>
</evidence>
<dbReference type="PANTHER" id="PTHR23023">
    <property type="entry name" value="DIMETHYLANILINE MONOOXYGENASE"/>
    <property type="match status" value="1"/>
</dbReference>
<keyword evidence="5" id="KW-0812">Transmembrane</keyword>
<name>F6YLY7_CIOIN</name>
<evidence type="ECO:0000256" key="11">
    <source>
        <dbReference type="ARBA" id="ARBA00023033"/>
    </source>
</evidence>
<evidence type="ECO:0000256" key="3">
    <source>
        <dbReference type="ARBA" id="ARBA00009183"/>
    </source>
</evidence>
<dbReference type="GO" id="GO:0034899">
    <property type="term" value="F:trimethylamine monooxygenase activity"/>
    <property type="evidence" value="ECO:0007669"/>
    <property type="project" value="UniProtKB-EC"/>
</dbReference>
<dbReference type="EC" id="1.-.-.-" evidence="19"/>
<evidence type="ECO:0000256" key="1">
    <source>
        <dbReference type="ARBA" id="ARBA00001974"/>
    </source>
</evidence>
<dbReference type="Ensembl" id="ENSCINT00000018692.3">
    <property type="protein sequence ID" value="ENSCINP00000018692.3"/>
    <property type="gene ID" value="ENSCING00000009190.3"/>
</dbReference>
<dbReference type="GO" id="GO:0047822">
    <property type="term" value="F:hypotaurine monooxygenase activity"/>
    <property type="evidence" value="ECO:0007669"/>
    <property type="project" value="RHEA"/>
</dbReference>
<evidence type="ECO:0000256" key="7">
    <source>
        <dbReference type="ARBA" id="ARBA00022827"/>
    </source>
</evidence>
<reference evidence="20" key="4">
    <citation type="submission" date="2025-09" db="UniProtKB">
        <authorList>
            <consortium name="Ensembl"/>
        </authorList>
    </citation>
    <scope>IDENTIFICATION</scope>
</reference>
<evidence type="ECO:0000256" key="14">
    <source>
        <dbReference type="ARBA" id="ARBA00047338"/>
    </source>
</evidence>
<dbReference type="GO" id="GO:0005789">
    <property type="term" value="C:endoplasmic reticulum membrane"/>
    <property type="evidence" value="ECO:0007669"/>
    <property type="project" value="UniProtKB-SubCell"/>
</dbReference>
<reference evidence="20" key="3">
    <citation type="submission" date="2025-08" db="UniProtKB">
        <authorList>
            <consortium name="Ensembl"/>
        </authorList>
    </citation>
    <scope>IDENTIFICATION</scope>
</reference>
<evidence type="ECO:0000256" key="8">
    <source>
        <dbReference type="ARBA" id="ARBA00022857"/>
    </source>
</evidence>
<keyword evidence="10 18" id="KW-0560">Oxidoreductase</keyword>
<dbReference type="SUPFAM" id="SSF51905">
    <property type="entry name" value="FAD/NAD(P)-binding domain"/>
    <property type="match status" value="2"/>
</dbReference>
<keyword evidence="6 18" id="KW-0256">Endoplasmic reticulum</keyword>
<reference evidence="20" key="2">
    <citation type="journal article" date="2008" name="Genome Biol.">
        <title>Improved genome assembly and evidence-based global gene model set for the chordate Ciona intestinalis: new insight into intron and operon populations.</title>
        <authorList>
            <person name="Satou Y."/>
            <person name="Mineta K."/>
            <person name="Ogasawara M."/>
            <person name="Sasakura Y."/>
            <person name="Shoguchi E."/>
            <person name="Ueno K."/>
            <person name="Yamada L."/>
            <person name="Matsumoto J."/>
            <person name="Wasserscheid J."/>
            <person name="Dewar K."/>
            <person name="Wiley G.B."/>
            <person name="Macmil S.L."/>
            <person name="Roe B.A."/>
            <person name="Zeller R.W."/>
            <person name="Hastings K.E."/>
            <person name="Lemaire P."/>
            <person name="Lindquist E."/>
            <person name="Endo T."/>
            <person name="Hotta K."/>
            <person name="Inaba K."/>
        </authorList>
    </citation>
    <scope>NUCLEOTIDE SEQUENCE [LARGE SCALE GENOMIC DNA]</scope>
    <source>
        <strain evidence="20">wild type</strain>
    </source>
</reference>
<keyword evidence="7 18" id="KW-0274">FAD</keyword>
<dbReference type="InterPro" id="IPR020946">
    <property type="entry name" value="Flavin_mOase-like"/>
</dbReference>
<organism evidence="20 21">
    <name type="scientific">Ciona intestinalis</name>
    <name type="common">Transparent sea squirt</name>
    <name type="synonym">Ascidia intestinalis</name>
    <dbReference type="NCBI Taxonomy" id="7719"/>
    <lineage>
        <taxon>Eukaryota</taxon>
        <taxon>Metazoa</taxon>
        <taxon>Chordata</taxon>
        <taxon>Tunicata</taxon>
        <taxon>Ascidiacea</taxon>
        <taxon>Phlebobranchia</taxon>
        <taxon>Cionidae</taxon>
        <taxon>Ciona</taxon>
    </lineage>
</organism>
<keyword evidence="11 18" id="KW-0503">Monooxygenase</keyword>
<evidence type="ECO:0000256" key="2">
    <source>
        <dbReference type="ARBA" id="ARBA00004389"/>
    </source>
</evidence>
<evidence type="ECO:0000256" key="19">
    <source>
        <dbReference type="RuleBase" id="RU361177"/>
    </source>
</evidence>
<keyword evidence="9" id="KW-1133">Transmembrane helix</keyword>
<keyword evidence="4 18" id="KW-0285">Flavoprotein</keyword>
<dbReference type="GO" id="GO:0004499">
    <property type="term" value="F:N,N-dimethylaniline monooxygenase activity"/>
    <property type="evidence" value="ECO:0000318"/>
    <property type="project" value="GO_Central"/>
</dbReference>
<dbReference type="EMBL" id="EAAA01002225">
    <property type="status" value="NOT_ANNOTATED_CDS"/>
    <property type="molecule type" value="Genomic_DNA"/>
</dbReference>
<dbReference type="Proteomes" id="UP000008144">
    <property type="component" value="Chromosome 5"/>
</dbReference>
<dbReference type="PIRSF" id="PIRSF000332">
    <property type="entry name" value="FMO"/>
    <property type="match status" value="1"/>
</dbReference>
<dbReference type="GeneTree" id="ENSGT00940000167393"/>
<comment type="cofactor">
    <cofactor evidence="1 18 19">
        <name>FAD</name>
        <dbReference type="ChEBI" id="CHEBI:57692"/>
    </cofactor>
</comment>
<dbReference type="InterPro" id="IPR036188">
    <property type="entry name" value="FAD/NAD-bd_sf"/>
</dbReference>
<dbReference type="Pfam" id="PF00743">
    <property type="entry name" value="FMO-like"/>
    <property type="match status" value="1"/>
</dbReference>
<evidence type="ECO:0000256" key="5">
    <source>
        <dbReference type="ARBA" id="ARBA00022692"/>
    </source>
</evidence>
<evidence type="ECO:0000256" key="17">
    <source>
        <dbReference type="ARBA" id="ARBA00049443"/>
    </source>
</evidence>
<evidence type="ECO:0000256" key="10">
    <source>
        <dbReference type="ARBA" id="ARBA00023002"/>
    </source>
</evidence>
<comment type="catalytic activity">
    <reaction evidence="16">
        <text>trimethylamine + NADPH + O2 = trimethylamine N-oxide + NADP(+) + H2O</text>
        <dbReference type="Rhea" id="RHEA:31979"/>
        <dbReference type="ChEBI" id="CHEBI:15377"/>
        <dbReference type="ChEBI" id="CHEBI:15379"/>
        <dbReference type="ChEBI" id="CHEBI:15724"/>
        <dbReference type="ChEBI" id="CHEBI:57783"/>
        <dbReference type="ChEBI" id="CHEBI:58349"/>
        <dbReference type="ChEBI" id="CHEBI:58389"/>
        <dbReference type="EC" id="1.14.13.148"/>
    </reaction>
    <physiologicalReaction direction="left-to-right" evidence="16">
        <dbReference type="Rhea" id="RHEA:31980"/>
    </physiologicalReaction>
</comment>